<dbReference type="SUPFAM" id="SSF54637">
    <property type="entry name" value="Thioesterase/thiol ester dehydrase-isomerase"/>
    <property type="match status" value="2"/>
</dbReference>
<feature type="domain" description="Acyl-ACP thioesterase-like C-terminal" evidence="9">
    <location>
        <begin position="151"/>
        <end position="210"/>
    </location>
</feature>
<accession>A0A2Z4U7F3</accession>
<dbReference type="Pfam" id="PF20791">
    <property type="entry name" value="Acyl-ACP_TE_C"/>
    <property type="match status" value="1"/>
</dbReference>
<reference evidence="11" key="1">
    <citation type="submission" date="2018-06" db="EMBL/GenBank/DDBJ databases">
        <title>Description of Blautia argi sp. nov., a new anaerobic isolated from dog feces.</title>
        <authorList>
            <person name="Chang Y.-H."/>
            <person name="Paek J."/>
            <person name="Shin Y."/>
        </authorList>
    </citation>
    <scope>NUCLEOTIDE SEQUENCE [LARGE SCALE GENOMIC DNA]</scope>
    <source>
        <strain evidence="11">KCTC 15426</strain>
    </source>
</reference>
<evidence type="ECO:0000256" key="6">
    <source>
        <dbReference type="ARBA" id="ARBA00023098"/>
    </source>
</evidence>
<keyword evidence="11" id="KW-1185">Reference proteome</keyword>
<evidence type="ECO:0000256" key="3">
    <source>
        <dbReference type="ARBA" id="ARBA00022801"/>
    </source>
</evidence>
<sequence length="234" mass="27530">MKYSFDSRVRYSEIGEDRHLTLNGIINYFQDCSTFHSESLGVGMDFLSKKKQAWVLSAWQIVVERYPELCENIKVSTWAYDFKHFLGSRNFTMEDAEENLLAYANTYWTLLDMESGRPVSIDERQIQAYGKEERLNMEYAPRKIKKPDTCKEYPSFTVRPHHLDTNHHVNNGQYILMAQEYLPRDFKVRQMRAEYKNQAKLGDQMIPRMHEEQGIYTVVLDSPAGDTYAIVELK</sequence>
<keyword evidence="2" id="KW-0444">Lipid biosynthesis</keyword>
<dbReference type="PANTHER" id="PTHR31727:SF6">
    <property type="entry name" value="OLEOYL-ACYL CARRIER PROTEIN THIOESTERASE 1, CHLOROPLASTIC"/>
    <property type="match status" value="1"/>
</dbReference>
<keyword evidence="6" id="KW-0443">Lipid metabolism</keyword>
<dbReference type="InterPro" id="IPR029069">
    <property type="entry name" value="HotDog_dom_sf"/>
</dbReference>
<dbReference type="RefSeq" id="WP_111917823.1">
    <property type="nucleotide sequence ID" value="NZ_CAUWHR010000020.1"/>
</dbReference>
<evidence type="ECO:0000259" key="8">
    <source>
        <dbReference type="Pfam" id="PF01643"/>
    </source>
</evidence>
<evidence type="ECO:0000313" key="10">
    <source>
        <dbReference type="EMBL" id="AWY96972.1"/>
    </source>
</evidence>
<dbReference type="InterPro" id="IPR045023">
    <property type="entry name" value="FATA/B"/>
</dbReference>
<dbReference type="CDD" id="cd00586">
    <property type="entry name" value="4HBT"/>
    <property type="match status" value="1"/>
</dbReference>
<comment type="similarity">
    <text evidence="1">Belongs to the acyl-ACP thioesterase family.</text>
</comment>
<dbReference type="Proteomes" id="UP000250003">
    <property type="component" value="Chromosome"/>
</dbReference>
<dbReference type="InterPro" id="IPR049427">
    <property type="entry name" value="Acyl-ACP_TE_C"/>
</dbReference>
<name>A0A2Z4U7F3_9FIRM</name>
<feature type="domain" description="Acyl-ACP thioesterase N-terminal hotdog" evidence="8">
    <location>
        <begin position="6"/>
        <end position="126"/>
    </location>
</feature>
<evidence type="ECO:0000313" key="11">
    <source>
        <dbReference type="Proteomes" id="UP000250003"/>
    </source>
</evidence>
<evidence type="ECO:0000256" key="4">
    <source>
        <dbReference type="ARBA" id="ARBA00022832"/>
    </source>
</evidence>
<dbReference type="GO" id="GO:0016297">
    <property type="term" value="F:fatty acyl-[ACP] hydrolase activity"/>
    <property type="evidence" value="ECO:0007669"/>
    <property type="project" value="InterPro"/>
</dbReference>
<organism evidence="10 11">
    <name type="scientific">Blautia argi</name>
    <dbReference type="NCBI Taxonomy" id="1912897"/>
    <lineage>
        <taxon>Bacteria</taxon>
        <taxon>Bacillati</taxon>
        <taxon>Bacillota</taxon>
        <taxon>Clostridia</taxon>
        <taxon>Lachnospirales</taxon>
        <taxon>Lachnospiraceae</taxon>
        <taxon>Blautia</taxon>
    </lineage>
</organism>
<dbReference type="PANTHER" id="PTHR31727">
    <property type="entry name" value="OLEOYL-ACYL CARRIER PROTEIN THIOESTERASE 1, CHLOROPLASTIC"/>
    <property type="match status" value="1"/>
</dbReference>
<keyword evidence="4" id="KW-0276">Fatty acid metabolism</keyword>
<keyword evidence="5" id="KW-0809">Transit peptide</keyword>
<evidence type="ECO:0000256" key="1">
    <source>
        <dbReference type="ARBA" id="ARBA00006500"/>
    </source>
</evidence>
<evidence type="ECO:0000256" key="7">
    <source>
        <dbReference type="ARBA" id="ARBA00023160"/>
    </source>
</evidence>
<dbReference type="AlphaFoldDB" id="A0A2Z4U7F3"/>
<proteinExistence type="inferred from homology"/>
<dbReference type="GO" id="GO:0000036">
    <property type="term" value="F:acyl carrier activity"/>
    <property type="evidence" value="ECO:0007669"/>
    <property type="project" value="TreeGrafter"/>
</dbReference>
<evidence type="ECO:0000256" key="2">
    <source>
        <dbReference type="ARBA" id="ARBA00022516"/>
    </source>
</evidence>
<dbReference type="OrthoDB" id="9801517at2"/>
<dbReference type="Gene3D" id="3.10.129.10">
    <property type="entry name" value="Hotdog Thioesterase"/>
    <property type="match status" value="1"/>
</dbReference>
<dbReference type="Pfam" id="PF01643">
    <property type="entry name" value="Acyl-ACP_TE"/>
    <property type="match status" value="1"/>
</dbReference>
<keyword evidence="7" id="KW-0275">Fatty acid biosynthesis</keyword>
<protein>
    <submittedName>
        <fullName evidence="10">Acyl-[acyl-carrier-protein] thioesterase</fullName>
    </submittedName>
</protein>
<evidence type="ECO:0000256" key="5">
    <source>
        <dbReference type="ARBA" id="ARBA00022946"/>
    </source>
</evidence>
<keyword evidence="3" id="KW-0378">Hydrolase</keyword>
<dbReference type="InterPro" id="IPR002864">
    <property type="entry name" value="Acyl-ACP_thioesterase_NHD"/>
</dbReference>
<evidence type="ECO:0000259" key="9">
    <source>
        <dbReference type="Pfam" id="PF20791"/>
    </source>
</evidence>
<dbReference type="KEGG" id="blau:DQQ01_01040"/>
<gene>
    <name evidence="10" type="ORF">DQQ01_01040</name>
</gene>
<dbReference type="EMBL" id="CP030280">
    <property type="protein sequence ID" value="AWY96972.1"/>
    <property type="molecule type" value="Genomic_DNA"/>
</dbReference>